<organism evidence="2 3">
    <name type="scientific">Cephalotus follicularis</name>
    <name type="common">Albany pitcher plant</name>
    <dbReference type="NCBI Taxonomy" id="3775"/>
    <lineage>
        <taxon>Eukaryota</taxon>
        <taxon>Viridiplantae</taxon>
        <taxon>Streptophyta</taxon>
        <taxon>Embryophyta</taxon>
        <taxon>Tracheophyta</taxon>
        <taxon>Spermatophyta</taxon>
        <taxon>Magnoliopsida</taxon>
        <taxon>eudicotyledons</taxon>
        <taxon>Gunneridae</taxon>
        <taxon>Pentapetalae</taxon>
        <taxon>rosids</taxon>
        <taxon>fabids</taxon>
        <taxon>Oxalidales</taxon>
        <taxon>Cephalotaceae</taxon>
        <taxon>Cephalotus</taxon>
    </lineage>
</organism>
<dbReference type="Proteomes" id="UP000187406">
    <property type="component" value="Unassembled WGS sequence"/>
</dbReference>
<dbReference type="AlphaFoldDB" id="A0A1Q3C1Y6"/>
<dbReference type="EMBL" id="BDDD01001203">
    <property type="protein sequence ID" value="GAV74189.1"/>
    <property type="molecule type" value="Genomic_DNA"/>
</dbReference>
<protein>
    <submittedName>
        <fullName evidence="2">Uncharacterized protein</fullName>
    </submittedName>
</protein>
<evidence type="ECO:0000313" key="2">
    <source>
        <dbReference type="EMBL" id="GAV74189.1"/>
    </source>
</evidence>
<proteinExistence type="predicted"/>
<feature type="signal peptide" evidence="1">
    <location>
        <begin position="1"/>
        <end position="22"/>
    </location>
</feature>
<name>A0A1Q3C1Y6_CEPFO</name>
<reference evidence="3" key="1">
    <citation type="submission" date="2016-04" db="EMBL/GenBank/DDBJ databases">
        <title>Cephalotus genome sequencing.</title>
        <authorList>
            <person name="Fukushima K."/>
            <person name="Hasebe M."/>
            <person name="Fang X."/>
        </authorList>
    </citation>
    <scope>NUCLEOTIDE SEQUENCE [LARGE SCALE GENOMIC DNA]</scope>
    <source>
        <strain evidence="3">cv. St1</strain>
    </source>
</reference>
<gene>
    <name evidence="2" type="ORF">CFOL_v3_17670</name>
</gene>
<dbReference type="InParanoid" id="A0A1Q3C1Y6"/>
<keyword evidence="1" id="KW-0732">Signal</keyword>
<sequence>KLLLTHLISFFLSFCLLNLTIASPLKSHPFDFLSPKPITTSQFQSQISFPTQNHNHLQISPLKTKELFLFIFDDLRLTNLLSRIPTVQLGIVLKIGLSSSSFLYKKNHRGCNSQKCHSLCSLNSPRICSLRYSRVLTN</sequence>
<feature type="non-terminal residue" evidence="2">
    <location>
        <position position="1"/>
    </location>
</feature>
<evidence type="ECO:0000256" key="1">
    <source>
        <dbReference type="SAM" id="SignalP"/>
    </source>
</evidence>
<accession>A0A1Q3C1Y6</accession>
<evidence type="ECO:0000313" key="3">
    <source>
        <dbReference type="Proteomes" id="UP000187406"/>
    </source>
</evidence>
<keyword evidence="3" id="KW-1185">Reference proteome</keyword>
<feature type="chain" id="PRO_5011981236" evidence="1">
    <location>
        <begin position="23"/>
        <end position="138"/>
    </location>
</feature>
<comment type="caution">
    <text evidence="2">The sequence shown here is derived from an EMBL/GenBank/DDBJ whole genome shotgun (WGS) entry which is preliminary data.</text>
</comment>